<proteinExistence type="predicted"/>
<dbReference type="Proteomes" id="UP000466345">
    <property type="component" value="Unassembled WGS sequence"/>
</dbReference>
<evidence type="ECO:0000313" key="1">
    <source>
        <dbReference type="EMBL" id="MQY10218.1"/>
    </source>
</evidence>
<name>A0A7K0C9X2_9ACTN</name>
<gene>
    <name evidence="1" type="ORF">SRB5_03250</name>
</gene>
<keyword evidence="2" id="KW-1185">Reference proteome</keyword>
<comment type="caution">
    <text evidence="1">The sequence shown here is derived from an EMBL/GenBank/DDBJ whole genome shotgun (WGS) entry which is preliminary data.</text>
</comment>
<evidence type="ECO:0000313" key="2">
    <source>
        <dbReference type="Proteomes" id="UP000466345"/>
    </source>
</evidence>
<protein>
    <submittedName>
        <fullName evidence="1">Uncharacterized protein</fullName>
    </submittedName>
</protein>
<dbReference type="EMBL" id="WEGJ01000001">
    <property type="protein sequence ID" value="MQY10218.1"/>
    <property type="molecule type" value="Genomic_DNA"/>
</dbReference>
<dbReference type="AlphaFoldDB" id="A0A7K0C9X2"/>
<accession>A0A7K0C9X2</accession>
<sequence length="31" mass="3398">MFEDSGSSVILCGSAMSVMHERDEAVAWPVR</sequence>
<reference evidence="1 2" key="1">
    <citation type="submission" date="2019-10" db="EMBL/GenBank/DDBJ databases">
        <title>Streptomyces smaragdinus sp. nov. and Streptomyces fabii sp. nov., isolated from the gut of fungus growing-termite Macrotermes natalensis.</title>
        <authorList>
            <person name="Schwitalla J."/>
            <person name="Benndorf R."/>
            <person name="Martin K."/>
            <person name="De Beer W."/>
            <person name="Kaster A.-K."/>
            <person name="Vollmers J."/>
            <person name="Poulsen M."/>
            <person name="Beemelmanns C."/>
        </authorList>
    </citation>
    <scope>NUCLEOTIDE SEQUENCE [LARGE SCALE GENOMIC DNA]</scope>
    <source>
        <strain evidence="1 2">RB5</strain>
    </source>
</reference>
<organism evidence="1 2">
    <name type="scientific">Streptomyces smaragdinus</name>
    <dbReference type="NCBI Taxonomy" id="2585196"/>
    <lineage>
        <taxon>Bacteria</taxon>
        <taxon>Bacillati</taxon>
        <taxon>Actinomycetota</taxon>
        <taxon>Actinomycetes</taxon>
        <taxon>Kitasatosporales</taxon>
        <taxon>Streptomycetaceae</taxon>
        <taxon>Streptomyces</taxon>
    </lineage>
</organism>